<dbReference type="SMART" id="SM00241">
    <property type="entry name" value="ZP"/>
    <property type="match status" value="1"/>
</dbReference>
<evidence type="ECO:0000313" key="8">
    <source>
        <dbReference type="Proteomes" id="UP000274756"/>
    </source>
</evidence>
<accession>A0A0N4UEW0</accession>
<protein>
    <submittedName>
        <fullName evidence="9">PAN domain protein</fullName>
    </submittedName>
</protein>
<keyword evidence="1" id="KW-1015">Disulfide bond</keyword>
<feature type="transmembrane region" description="Helical" evidence="3">
    <location>
        <begin position="1012"/>
        <end position="1037"/>
    </location>
</feature>
<dbReference type="STRING" id="318479.A0A0N4UEW0"/>
<dbReference type="WBParaSite" id="DME_0000593701-mRNA-1">
    <property type="protein sequence ID" value="DME_0000593701-mRNA-1"/>
    <property type="gene ID" value="DME_0000593701"/>
</dbReference>
<dbReference type="PANTHER" id="PTHR47327">
    <property type="entry name" value="FI18240P1-RELATED"/>
    <property type="match status" value="1"/>
</dbReference>
<dbReference type="InterPro" id="IPR052774">
    <property type="entry name" value="Celegans_DevNeuronal_Protein"/>
</dbReference>
<evidence type="ECO:0000256" key="1">
    <source>
        <dbReference type="ARBA" id="ARBA00023157"/>
    </source>
</evidence>
<proteinExistence type="predicted"/>
<dbReference type="PROSITE" id="PS51034">
    <property type="entry name" value="ZP_2"/>
    <property type="match status" value="1"/>
</dbReference>
<dbReference type="Pfam" id="PF00100">
    <property type="entry name" value="Zona_pellucida"/>
    <property type="match status" value="1"/>
</dbReference>
<dbReference type="InterPro" id="IPR055355">
    <property type="entry name" value="ZP-C"/>
</dbReference>
<feature type="domain" description="Apple" evidence="4">
    <location>
        <begin position="373"/>
        <end position="459"/>
    </location>
</feature>
<dbReference type="OrthoDB" id="5867217at2759"/>
<dbReference type="PANTHER" id="PTHR47327:SF4">
    <property type="entry name" value="APPLE DOMAIN-CONTAINING PROTEIN-RELATED"/>
    <property type="match status" value="1"/>
</dbReference>
<dbReference type="Gene3D" id="2.60.40.4100">
    <property type="entry name" value="Zona pellucida, ZP-C domain"/>
    <property type="match status" value="1"/>
</dbReference>
<sequence>MSLEYASYAICSEGESPVFLMQHNVTSGKIIERLSVVNLVDCMDHCAESDECLAVRYLQNICQLLSSVNEDSPPEEIIFTKNCVRSGRICSSPFHFDAYEQKILVGFAREVVSADTLSICLAACLNAFDAFGFECESLMYYPVDSECILNTEDRLDRPDLFIDEYDDNVIYMDNNCAGSQCYAPYITQYISVSGKQLANELDRHLIADLESCESLCTQRLSTTANDFNCKSFMHNAQTNECILSDERSKPLGRANLVKAVGFNYYEKKCFASPRTCINVPSFERIPQMILVGFAAFVMENVPSVTMCLDQCTNPPPETGENFICKSVMYYYNEQECILNAETRSSKPDLFIPEGDEFQVDYFDITCHLDRETCPQSTSLRSIRTLNAQLPVGDGLIHVLQTTGSSIAECLNKCYELAPEKCRSFNFDKRSLECDLLYVDGKTTLRPTVRTGIDLYDLHCLHATKRCSISDDGAAFSRYLYSKQRSQPSEIRKTIALGQCLDACMNAERCEGVNYNRRNGVCELFQQIDGNGEKDDFIDFYKNLCLVKEIDSGISAAINVPKQLFTVNEEREPITESKPHSKGGFVAGSGIKAKPFLREQEAQRRAPETRKEAKKPDASLSVSSSGKIATPIMIGIEAIQTICNYEGIKVQIKNKEPFSGVIFAKNRYDTCRVEVSDSESATLVLGLPHDFGSQMVDHSGKELMKEPIDKAIKSPNELRLRRQAEQSRDCGIENMLNGTYKSIVVVQTNNLGIPGLVTSMDQIYEISCDYSSMLGGKVLAGANLTVNGPDASNIQPKGKIELGNPVLMQMLSGDGKYQPILQAKLGDILELRWEIMAMDEELDFFVRDCYAEPGNGALGASEEKLQLIAEGCPTLAVSQKLMPDPVVTVSSSTKIAQLQAFRFDSSSTVRITCYLDICLGACEPAQCDLNGVQKPSWGRKKRNTNDIDNATYETARYKVPKHAHATTSLIIIDPMQPVTESVALARIQKFDFLEEQPIISLHTLPGQMCIKKLTALGIFGLLFIVTTIQAIIVAQYAFRRLLSAHKYSN</sequence>
<feature type="domain" description="Apple" evidence="4">
    <location>
        <begin position="466"/>
        <end position="544"/>
    </location>
</feature>
<dbReference type="AlphaFoldDB" id="A0A0N4UEW0"/>
<evidence type="ECO:0000259" key="4">
    <source>
        <dbReference type="PROSITE" id="PS50948"/>
    </source>
</evidence>
<dbReference type="SUPFAM" id="SSF57414">
    <property type="entry name" value="Hairpin loop containing domain-like"/>
    <property type="match status" value="4"/>
</dbReference>
<dbReference type="Proteomes" id="UP000274756">
    <property type="component" value="Unassembled WGS sequence"/>
</dbReference>
<feature type="compositionally biased region" description="Basic and acidic residues" evidence="2">
    <location>
        <begin position="596"/>
        <end position="616"/>
    </location>
</feature>
<feature type="domain" description="Apple" evidence="4">
    <location>
        <begin position="11"/>
        <end position="83"/>
    </location>
</feature>
<dbReference type="PROSITE" id="PS50948">
    <property type="entry name" value="PAN"/>
    <property type="match status" value="6"/>
</dbReference>
<dbReference type="GO" id="GO:0009653">
    <property type="term" value="P:anatomical structure morphogenesis"/>
    <property type="evidence" value="ECO:0007669"/>
    <property type="project" value="TreeGrafter"/>
</dbReference>
<dbReference type="SMART" id="SM00473">
    <property type="entry name" value="PAN_AP"/>
    <property type="match status" value="6"/>
</dbReference>
<keyword evidence="3" id="KW-1133">Transmembrane helix</keyword>
<dbReference type="InterPro" id="IPR003609">
    <property type="entry name" value="Pan_app"/>
</dbReference>
<evidence type="ECO:0000259" key="5">
    <source>
        <dbReference type="PROSITE" id="PS51034"/>
    </source>
</evidence>
<feature type="domain" description="Apple" evidence="4">
    <location>
        <begin position="276"/>
        <end position="366"/>
    </location>
</feature>
<reference evidence="9" key="1">
    <citation type="submission" date="2017-02" db="UniProtKB">
        <authorList>
            <consortium name="WormBaseParasite"/>
        </authorList>
    </citation>
    <scope>IDENTIFICATION</scope>
</reference>
<dbReference type="Proteomes" id="UP000038040">
    <property type="component" value="Unplaced"/>
</dbReference>
<evidence type="ECO:0000256" key="2">
    <source>
        <dbReference type="SAM" id="MobiDB-lite"/>
    </source>
</evidence>
<dbReference type="EMBL" id="UYYG01000009">
    <property type="protein sequence ID" value="VDN50903.1"/>
    <property type="molecule type" value="Genomic_DNA"/>
</dbReference>
<name>A0A0N4UEW0_DRAME</name>
<reference evidence="6 8" key="2">
    <citation type="submission" date="2018-11" db="EMBL/GenBank/DDBJ databases">
        <authorList>
            <consortium name="Pathogen Informatics"/>
        </authorList>
    </citation>
    <scope>NUCLEOTIDE SEQUENCE [LARGE SCALE GENOMIC DNA]</scope>
</reference>
<evidence type="ECO:0000256" key="3">
    <source>
        <dbReference type="SAM" id="Phobius"/>
    </source>
</evidence>
<dbReference type="Pfam" id="PF00024">
    <property type="entry name" value="PAN_1"/>
    <property type="match status" value="5"/>
</dbReference>
<gene>
    <name evidence="6" type="ORF">DME_LOCUS876</name>
</gene>
<feature type="domain" description="ZP" evidence="5">
    <location>
        <begin position="641"/>
        <end position="933"/>
    </location>
</feature>
<feature type="region of interest" description="Disordered" evidence="2">
    <location>
        <begin position="596"/>
        <end position="622"/>
    </location>
</feature>
<keyword evidence="3" id="KW-0812">Transmembrane</keyword>
<evidence type="ECO:0000313" key="7">
    <source>
        <dbReference type="Proteomes" id="UP000038040"/>
    </source>
</evidence>
<dbReference type="FunFam" id="3.50.4.10:FF:000014">
    <property type="entry name" value="NOmpA Homolog (Drosophila nompA: no mechanoreceptor potential A)"/>
    <property type="match status" value="2"/>
</dbReference>
<dbReference type="InterPro" id="IPR042235">
    <property type="entry name" value="ZP-C_dom"/>
</dbReference>
<dbReference type="CDD" id="cd01099">
    <property type="entry name" value="PAN_AP_HGF"/>
    <property type="match status" value="4"/>
</dbReference>
<dbReference type="InterPro" id="IPR001507">
    <property type="entry name" value="ZP_dom"/>
</dbReference>
<keyword evidence="3" id="KW-0472">Membrane</keyword>
<evidence type="ECO:0000313" key="6">
    <source>
        <dbReference type="EMBL" id="VDN50903.1"/>
    </source>
</evidence>
<evidence type="ECO:0000313" key="9">
    <source>
        <dbReference type="WBParaSite" id="DME_0000593701-mRNA-1"/>
    </source>
</evidence>
<feature type="domain" description="Apple" evidence="4">
    <location>
        <begin position="90"/>
        <end position="176"/>
    </location>
</feature>
<dbReference type="Gene3D" id="3.50.4.10">
    <property type="entry name" value="Hepatocyte Growth Factor"/>
    <property type="match status" value="4"/>
</dbReference>
<organism evidence="7 9">
    <name type="scientific">Dracunculus medinensis</name>
    <name type="common">Guinea worm</name>
    <dbReference type="NCBI Taxonomy" id="318479"/>
    <lineage>
        <taxon>Eukaryota</taxon>
        <taxon>Metazoa</taxon>
        <taxon>Ecdysozoa</taxon>
        <taxon>Nematoda</taxon>
        <taxon>Chromadorea</taxon>
        <taxon>Rhabditida</taxon>
        <taxon>Spirurina</taxon>
        <taxon>Dracunculoidea</taxon>
        <taxon>Dracunculidae</taxon>
        <taxon>Dracunculus</taxon>
    </lineage>
</organism>
<keyword evidence="8" id="KW-1185">Reference proteome</keyword>
<feature type="domain" description="Apple" evidence="4">
    <location>
        <begin position="181"/>
        <end position="269"/>
    </location>
</feature>